<keyword evidence="3" id="KW-1185">Reference proteome</keyword>
<evidence type="ECO:0000313" key="3">
    <source>
        <dbReference type="Proteomes" id="UP000076722"/>
    </source>
</evidence>
<dbReference type="AlphaFoldDB" id="A0A164Q851"/>
<accession>A0A164Q851</accession>
<sequence length="645" mass="70421">MEHTLLALEHVDLSTLEITDGVFSADTTGVYICGLSKSCFQATISIPVSPDDQVTLAARGPSPLYLFGHYFRAASDNTAGSDDSNVPDGDASMHNHNELGELPRLDQNAKGSRQSVRFSGTMPSTSRSRTHSQNRVDEESELLSPLLSHPNNSITGLMQPREHVLGLQSTDTSHVLETTLDTSIAHNAVPNALGFRPGTLPHIVPVHASNNTPGISSTTTNSSSKELPARVSLQSSVPYLTNFAPRLSRHNDFRAPSDFSQMSSPVSMASIINSSVSVKRDHERPQHHSPGGPSPWASSMRPPSNSPMVPRFEGSAPSTHTSDIIMHEPNDVPPSNIDEPDPPVTFNPELRNIGVPSIAEPRPDALVPVMDMASRKPSQVQVGELSSSISNALILWIDPDHRHIPPPHPRRTESPLPLRGPPRVELNESSSIEGLRQPSFEPLTVTGSSSPASSSSVSTAQTALVRYSKSRPQSQLTKMGSSAMHNPVSSYSPHEEHFDMSKISALLTRRKQNAVHAGLMKILNLGELVATSADQLKQRLPVLPHINFSQLTNYRKQSRFERPVKPNYVAENLQILQERGSSSEAYEQQQNEHGKLRPVISDRYWSYFLSYSMQIGADEVGPAGFSDNTVVLGVPRVPNAHFWLP</sequence>
<gene>
    <name evidence="2" type="ORF">SISNIDRAFT_469437</name>
</gene>
<dbReference type="EMBL" id="KV419428">
    <property type="protein sequence ID" value="KZS89418.1"/>
    <property type="molecule type" value="Genomic_DNA"/>
</dbReference>
<feature type="compositionally biased region" description="Polar residues" evidence="1">
    <location>
        <begin position="470"/>
        <end position="492"/>
    </location>
</feature>
<dbReference type="Proteomes" id="UP000076722">
    <property type="component" value="Unassembled WGS sequence"/>
</dbReference>
<evidence type="ECO:0000313" key="2">
    <source>
        <dbReference type="EMBL" id="KZS89418.1"/>
    </source>
</evidence>
<feature type="compositionally biased region" description="Polar residues" evidence="1">
    <location>
        <begin position="209"/>
        <end position="225"/>
    </location>
</feature>
<evidence type="ECO:0008006" key="4">
    <source>
        <dbReference type="Google" id="ProtNLM"/>
    </source>
</evidence>
<name>A0A164Q851_9AGAM</name>
<protein>
    <recommendedName>
        <fullName evidence="4">Nucleoplasmin-like domain-containing protein</fullName>
    </recommendedName>
</protein>
<organism evidence="2 3">
    <name type="scientific">Sistotremastrum niveocremeum HHB9708</name>
    <dbReference type="NCBI Taxonomy" id="1314777"/>
    <lineage>
        <taxon>Eukaryota</taxon>
        <taxon>Fungi</taxon>
        <taxon>Dikarya</taxon>
        <taxon>Basidiomycota</taxon>
        <taxon>Agaricomycotina</taxon>
        <taxon>Agaricomycetes</taxon>
        <taxon>Sistotremastrales</taxon>
        <taxon>Sistotremastraceae</taxon>
        <taxon>Sertulicium</taxon>
        <taxon>Sertulicium niveocremeum</taxon>
    </lineage>
</organism>
<feature type="region of interest" description="Disordered" evidence="1">
    <location>
        <begin position="78"/>
        <end position="154"/>
    </location>
</feature>
<feature type="compositionally biased region" description="Basic and acidic residues" evidence="1">
    <location>
        <begin position="91"/>
        <end position="104"/>
    </location>
</feature>
<feature type="region of interest" description="Disordered" evidence="1">
    <location>
        <begin position="277"/>
        <end position="338"/>
    </location>
</feature>
<feature type="region of interest" description="Disordered" evidence="1">
    <location>
        <begin position="404"/>
        <end position="494"/>
    </location>
</feature>
<evidence type="ECO:0000256" key="1">
    <source>
        <dbReference type="SAM" id="MobiDB-lite"/>
    </source>
</evidence>
<feature type="compositionally biased region" description="Low complexity" evidence="1">
    <location>
        <begin position="444"/>
        <end position="465"/>
    </location>
</feature>
<proteinExistence type="predicted"/>
<feature type="region of interest" description="Disordered" evidence="1">
    <location>
        <begin position="209"/>
        <end position="228"/>
    </location>
</feature>
<reference evidence="2 3" key="1">
    <citation type="journal article" date="2016" name="Mol. Biol. Evol.">
        <title>Comparative Genomics of Early-Diverging Mushroom-Forming Fungi Provides Insights into the Origins of Lignocellulose Decay Capabilities.</title>
        <authorList>
            <person name="Nagy L.G."/>
            <person name="Riley R."/>
            <person name="Tritt A."/>
            <person name="Adam C."/>
            <person name="Daum C."/>
            <person name="Floudas D."/>
            <person name="Sun H."/>
            <person name="Yadav J.S."/>
            <person name="Pangilinan J."/>
            <person name="Larsson K.H."/>
            <person name="Matsuura K."/>
            <person name="Barry K."/>
            <person name="Labutti K."/>
            <person name="Kuo R."/>
            <person name="Ohm R.A."/>
            <person name="Bhattacharya S.S."/>
            <person name="Shirouzu T."/>
            <person name="Yoshinaga Y."/>
            <person name="Martin F.M."/>
            <person name="Grigoriev I.V."/>
            <person name="Hibbett D.S."/>
        </authorList>
    </citation>
    <scope>NUCLEOTIDE SEQUENCE [LARGE SCALE GENOMIC DNA]</scope>
    <source>
        <strain evidence="2 3">HHB9708</strain>
    </source>
</reference>
<feature type="compositionally biased region" description="Polar residues" evidence="1">
    <location>
        <begin position="109"/>
        <end position="133"/>
    </location>
</feature>